<name>A0A1I7Y889_9BILA</name>
<reference evidence="4" key="1">
    <citation type="submission" date="2016-11" db="UniProtKB">
        <authorList>
            <consortium name="WormBaseParasite"/>
        </authorList>
    </citation>
    <scope>IDENTIFICATION</scope>
</reference>
<dbReference type="AlphaFoldDB" id="A0A1I7Y889"/>
<sequence>MAVSQNLMSQTATVATLLFLCFSAGFAAENEACEKLIECEAQAKAKWESCSVANSSAEPADHHEHACHNFTAALHDEVHALAEQKASFYAGCLKRLSPNASDFPLKGKKKAKCVSTKKNPLLKRSEPKSRRAASKKEKKNGSNAQKQCFKDVKKLRAKCHQLAKCCPIAKKCRDTSDIDKQIAEKKRALHEAHKECRRQRQGKKKNGAHKKSHKKEGGRPQIAAVDE</sequence>
<keyword evidence="3" id="KW-1185">Reference proteome</keyword>
<evidence type="ECO:0000256" key="2">
    <source>
        <dbReference type="SAM" id="SignalP"/>
    </source>
</evidence>
<feature type="compositionally biased region" description="Basic residues" evidence="1">
    <location>
        <begin position="195"/>
        <end position="216"/>
    </location>
</feature>
<dbReference type="Proteomes" id="UP000095287">
    <property type="component" value="Unplaced"/>
</dbReference>
<evidence type="ECO:0000313" key="3">
    <source>
        <dbReference type="Proteomes" id="UP000095287"/>
    </source>
</evidence>
<feature type="signal peptide" evidence="2">
    <location>
        <begin position="1"/>
        <end position="27"/>
    </location>
</feature>
<organism evidence="3 4">
    <name type="scientific">Steinernema glaseri</name>
    <dbReference type="NCBI Taxonomy" id="37863"/>
    <lineage>
        <taxon>Eukaryota</taxon>
        <taxon>Metazoa</taxon>
        <taxon>Ecdysozoa</taxon>
        <taxon>Nematoda</taxon>
        <taxon>Chromadorea</taxon>
        <taxon>Rhabditida</taxon>
        <taxon>Tylenchina</taxon>
        <taxon>Panagrolaimomorpha</taxon>
        <taxon>Strongyloidoidea</taxon>
        <taxon>Steinernematidae</taxon>
        <taxon>Steinernema</taxon>
    </lineage>
</organism>
<proteinExistence type="predicted"/>
<feature type="chain" id="PRO_5009311921" evidence="2">
    <location>
        <begin position="28"/>
        <end position="227"/>
    </location>
</feature>
<evidence type="ECO:0000313" key="4">
    <source>
        <dbReference type="WBParaSite" id="L893_g13749.t1"/>
    </source>
</evidence>
<feature type="region of interest" description="Disordered" evidence="1">
    <location>
        <begin position="114"/>
        <end position="145"/>
    </location>
</feature>
<dbReference type="WBParaSite" id="L893_g13749.t1">
    <property type="protein sequence ID" value="L893_g13749.t1"/>
    <property type="gene ID" value="L893_g13749"/>
</dbReference>
<keyword evidence="2" id="KW-0732">Signal</keyword>
<accession>A0A1I7Y889</accession>
<protein>
    <submittedName>
        <fullName evidence="4">Cysteine alpha-hairpin motif superfamily</fullName>
    </submittedName>
</protein>
<feature type="region of interest" description="Disordered" evidence="1">
    <location>
        <begin position="188"/>
        <end position="227"/>
    </location>
</feature>
<evidence type="ECO:0000256" key="1">
    <source>
        <dbReference type="SAM" id="MobiDB-lite"/>
    </source>
</evidence>